<accession>A0AA41VQ58</accession>
<dbReference type="AlphaFoldDB" id="A0AA41VQ58"/>
<evidence type="ECO:0008006" key="3">
    <source>
        <dbReference type="Google" id="ProtNLM"/>
    </source>
</evidence>
<gene>
    <name evidence="1" type="ORF">MKW94_013251</name>
</gene>
<dbReference type="InterPro" id="IPR025886">
    <property type="entry name" value="PP2-like"/>
</dbReference>
<dbReference type="EMBL" id="JAJJMA010269706">
    <property type="protein sequence ID" value="MCL7045427.1"/>
    <property type="molecule type" value="Genomic_DNA"/>
</dbReference>
<evidence type="ECO:0000313" key="1">
    <source>
        <dbReference type="EMBL" id="MCL7045427.1"/>
    </source>
</evidence>
<sequence>MLFPRSFQITWEDNTDYWTWLSIIEPSASGDAEIEVPKLVAVCWLSVHGKLDISKLSPGVSYVVVFVVMLEEDSHGWYVPVDLWLELPDGEKQVQKVVLETMPKSKWVEIHVGDFETPQQPGDQATEINIWLFEQEVLNWKKGLVIEGAIIRPKK</sequence>
<dbReference type="Proteomes" id="UP001177140">
    <property type="component" value="Unassembled WGS sequence"/>
</dbReference>
<comment type="caution">
    <text evidence="1">The sequence shown here is derived from an EMBL/GenBank/DDBJ whole genome shotgun (WGS) entry which is preliminary data.</text>
</comment>
<name>A0AA41VQ58_PAPNU</name>
<protein>
    <recommendedName>
        <fullName evidence="3">Phloem protein 2</fullName>
    </recommendedName>
</protein>
<dbReference type="PANTHER" id="PTHR48478:SF1">
    <property type="entry name" value="LECTIN-LIKE"/>
    <property type="match status" value="1"/>
</dbReference>
<reference evidence="1" key="1">
    <citation type="submission" date="2022-03" db="EMBL/GenBank/DDBJ databases">
        <title>A functionally conserved STORR gene fusion in Papaver species that diverged 16.8 million years ago.</title>
        <authorList>
            <person name="Catania T."/>
        </authorList>
    </citation>
    <scope>NUCLEOTIDE SEQUENCE</scope>
    <source>
        <strain evidence="1">S-191538</strain>
    </source>
</reference>
<evidence type="ECO:0000313" key="2">
    <source>
        <dbReference type="Proteomes" id="UP001177140"/>
    </source>
</evidence>
<dbReference type="PANTHER" id="PTHR48478">
    <property type="entry name" value="LECTIN-LIKE"/>
    <property type="match status" value="1"/>
</dbReference>
<dbReference type="GO" id="GO:0030246">
    <property type="term" value="F:carbohydrate binding"/>
    <property type="evidence" value="ECO:0007669"/>
    <property type="project" value="InterPro"/>
</dbReference>
<proteinExistence type="predicted"/>
<dbReference type="Pfam" id="PF14299">
    <property type="entry name" value="PP2"/>
    <property type="match status" value="1"/>
</dbReference>
<dbReference type="InterPro" id="IPR052147">
    <property type="entry name" value="PP2-like/Lectin"/>
</dbReference>
<organism evidence="1 2">
    <name type="scientific">Papaver nudicaule</name>
    <name type="common">Iceland poppy</name>
    <dbReference type="NCBI Taxonomy" id="74823"/>
    <lineage>
        <taxon>Eukaryota</taxon>
        <taxon>Viridiplantae</taxon>
        <taxon>Streptophyta</taxon>
        <taxon>Embryophyta</taxon>
        <taxon>Tracheophyta</taxon>
        <taxon>Spermatophyta</taxon>
        <taxon>Magnoliopsida</taxon>
        <taxon>Ranunculales</taxon>
        <taxon>Papaveraceae</taxon>
        <taxon>Papaveroideae</taxon>
        <taxon>Papaver</taxon>
    </lineage>
</organism>
<keyword evidence="2" id="KW-1185">Reference proteome</keyword>